<evidence type="ECO:0000313" key="2">
    <source>
        <dbReference type="EMBL" id="MFC4312073.1"/>
    </source>
</evidence>
<evidence type="ECO:0000313" key="3">
    <source>
        <dbReference type="Proteomes" id="UP001595904"/>
    </source>
</evidence>
<keyword evidence="3" id="KW-1185">Reference proteome</keyword>
<dbReference type="InterPro" id="IPR001466">
    <property type="entry name" value="Beta-lactam-related"/>
</dbReference>
<evidence type="ECO:0000259" key="1">
    <source>
        <dbReference type="Pfam" id="PF00144"/>
    </source>
</evidence>
<reference evidence="3" key="1">
    <citation type="journal article" date="2019" name="Int. J. Syst. Evol. Microbiol.">
        <title>The Global Catalogue of Microorganisms (GCM) 10K type strain sequencing project: providing services to taxonomists for standard genome sequencing and annotation.</title>
        <authorList>
            <consortium name="The Broad Institute Genomics Platform"/>
            <consortium name="The Broad Institute Genome Sequencing Center for Infectious Disease"/>
            <person name="Wu L."/>
            <person name="Ma J."/>
        </authorList>
    </citation>
    <scope>NUCLEOTIDE SEQUENCE [LARGE SCALE GENOMIC DNA]</scope>
    <source>
        <strain evidence="3">CGMCC 1.10759</strain>
    </source>
</reference>
<accession>A0ABV8SWR5</accession>
<dbReference type="RefSeq" id="WP_380601149.1">
    <property type="nucleotide sequence ID" value="NZ_JBHSDU010000014.1"/>
</dbReference>
<keyword evidence="2" id="KW-0378">Hydrolase</keyword>
<dbReference type="InterPro" id="IPR050789">
    <property type="entry name" value="Diverse_Enzym_Activities"/>
</dbReference>
<dbReference type="EMBL" id="JBHSDU010000014">
    <property type="protein sequence ID" value="MFC4312073.1"/>
    <property type="molecule type" value="Genomic_DNA"/>
</dbReference>
<dbReference type="Proteomes" id="UP001595904">
    <property type="component" value="Unassembled WGS sequence"/>
</dbReference>
<organism evidence="2 3">
    <name type="scientific">Steroidobacter flavus</name>
    <dbReference type="NCBI Taxonomy" id="1842136"/>
    <lineage>
        <taxon>Bacteria</taxon>
        <taxon>Pseudomonadati</taxon>
        <taxon>Pseudomonadota</taxon>
        <taxon>Gammaproteobacteria</taxon>
        <taxon>Steroidobacterales</taxon>
        <taxon>Steroidobacteraceae</taxon>
        <taxon>Steroidobacter</taxon>
    </lineage>
</organism>
<dbReference type="SUPFAM" id="SSF56601">
    <property type="entry name" value="beta-lactamase/transpeptidase-like"/>
    <property type="match status" value="1"/>
</dbReference>
<sequence>MGTFDRRAFLQQAGWATMALGMGATSLRVLADAGATPEASGVSSQAIRAFLDAVAGSNHEMHSLMVVRHGRNIAQGWWRPYRADTPQTLYSLSKSFTSTAVGLAVADGKLKVTDRVIDFFPDRLPASVSDNLKALRIQHLLTMSAGHAVDTAPLITREQDWVKAFLALPVDNVPGSAFVYNSGATYMLSAIVQKVTGEKLIDYLRPRLFEPLQLQVGPWSTCPRGINTGGWGLSATTEALARFGRLYLQQGRWGGKQLLPKSWVQEATTFKIQQPATAPGTDLAQLKQSSDWHQGYAYQFWRCRHDAFRGDGAFGQYCIVLPKQDAVIALTSATTDMQGLINLVWLHLLPGMQDQPLPADVSSSSKLQEQLAALALPLPSGSQAPPTSARINGRSFELESNSLGAKSVALRFERDICKFELATAAGRFDIDCGLGRWSEGTTSMPGTPPEISELIGPPVGEQPPVKVAAAGVWKDPNTFQMQWRFYGTPHHDVVTCRFDGERVQVEFKNSITALTGGGHPETRPILTGRA</sequence>
<dbReference type="PROSITE" id="PS51318">
    <property type="entry name" value="TAT"/>
    <property type="match status" value="1"/>
</dbReference>
<dbReference type="Gene3D" id="3.40.710.10">
    <property type="entry name" value="DD-peptidase/beta-lactamase superfamily"/>
    <property type="match status" value="1"/>
</dbReference>
<dbReference type="PANTHER" id="PTHR43283:SF7">
    <property type="entry name" value="BETA-LACTAMASE-RELATED DOMAIN-CONTAINING PROTEIN"/>
    <property type="match status" value="1"/>
</dbReference>
<feature type="domain" description="Beta-lactamase-related" evidence="1">
    <location>
        <begin position="63"/>
        <end position="335"/>
    </location>
</feature>
<dbReference type="InterPro" id="IPR012338">
    <property type="entry name" value="Beta-lactam/transpept-like"/>
</dbReference>
<name>A0ABV8SWR5_9GAMM</name>
<gene>
    <name evidence="2" type="ORF">ACFPN2_23535</name>
</gene>
<dbReference type="GO" id="GO:0016787">
    <property type="term" value="F:hydrolase activity"/>
    <property type="evidence" value="ECO:0007669"/>
    <property type="project" value="UniProtKB-KW"/>
</dbReference>
<dbReference type="Pfam" id="PF00144">
    <property type="entry name" value="Beta-lactamase"/>
    <property type="match status" value="1"/>
</dbReference>
<proteinExistence type="predicted"/>
<comment type="caution">
    <text evidence="2">The sequence shown here is derived from an EMBL/GenBank/DDBJ whole genome shotgun (WGS) entry which is preliminary data.</text>
</comment>
<dbReference type="PANTHER" id="PTHR43283">
    <property type="entry name" value="BETA-LACTAMASE-RELATED"/>
    <property type="match status" value="1"/>
</dbReference>
<dbReference type="InterPro" id="IPR006311">
    <property type="entry name" value="TAT_signal"/>
</dbReference>
<dbReference type="EC" id="3.-.-.-" evidence="2"/>
<protein>
    <submittedName>
        <fullName evidence="2">Serine hydrolase domain-containing protein</fullName>
        <ecNumber evidence="2">3.-.-.-</ecNumber>
    </submittedName>
</protein>